<reference evidence="2 3" key="1">
    <citation type="submission" date="2018-09" db="EMBL/GenBank/DDBJ databases">
        <title>Micromonospora sp. nov. MS1-9, isolated from a root of Musa sp.</title>
        <authorList>
            <person name="Kuncharoen N."/>
            <person name="Kudo T."/>
            <person name="Ohkuma M."/>
            <person name="Yuki M."/>
            <person name="Tanasupawat S."/>
        </authorList>
    </citation>
    <scope>NUCLEOTIDE SEQUENCE [LARGE SCALE GENOMIC DNA]</scope>
    <source>
        <strain evidence="2 3">MS1-9</strain>
    </source>
</reference>
<keyword evidence="1" id="KW-0472">Membrane</keyword>
<proteinExistence type="predicted"/>
<evidence type="ECO:0000313" key="2">
    <source>
        <dbReference type="EMBL" id="RKN32435.1"/>
    </source>
</evidence>
<name>A0A3A9Y4Q0_9ACTN</name>
<comment type="caution">
    <text evidence="2">The sequence shown here is derived from an EMBL/GenBank/DDBJ whole genome shotgun (WGS) entry which is preliminary data.</text>
</comment>
<evidence type="ECO:0000256" key="1">
    <source>
        <dbReference type="SAM" id="Phobius"/>
    </source>
</evidence>
<protein>
    <submittedName>
        <fullName evidence="2">Uncharacterized protein</fullName>
    </submittedName>
</protein>
<dbReference type="AlphaFoldDB" id="A0A3A9Y4Q0"/>
<accession>A0A3A9Y4Q0</accession>
<gene>
    <name evidence="2" type="ORF">D7044_14465</name>
</gene>
<organism evidence="2 3">
    <name type="scientific">Micromonospora musae</name>
    <dbReference type="NCBI Taxonomy" id="1894970"/>
    <lineage>
        <taxon>Bacteria</taxon>
        <taxon>Bacillati</taxon>
        <taxon>Actinomycetota</taxon>
        <taxon>Actinomycetes</taxon>
        <taxon>Micromonosporales</taxon>
        <taxon>Micromonosporaceae</taxon>
        <taxon>Micromonospora</taxon>
    </lineage>
</organism>
<evidence type="ECO:0000313" key="3">
    <source>
        <dbReference type="Proteomes" id="UP000275865"/>
    </source>
</evidence>
<dbReference type="EMBL" id="RAZT01000006">
    <property type="protein sequence ID" value="RKN32435.1"/>
    <property type="molecule type" value="Genomic_DNA"/>
</dbReference>
<dbReference type="RefSeq" id="WP_120689225.1">
    <property type="nucleotide sequence ID" value="NZ_JBEYVH010000105.1"/>
</dbReference>
<keyword evidence="1" id="KW-0812">Transmembrane</keyword>
<dbReference type="Proteomes" id="UP000275865">
    <property type="component" value="Unassembled WGS sequence"/>
</dbReference>
<feature type="transmembrane region" description="Helical" evidence="1">
    <location>
        <begin position="54"/>
        <end position="74"/>
    </location>
</feature>
<sequence>MANTFIATGNLHPALRAVAQWNPVSAVVQAVRVHFGSISPALASPRAWPLRDPVAASLGWAVLILAVCVPLAVWRYRKVVSR</sequence>
<keyword evidence="1" id="KW-1133">Transmembrane helix</keyword>